<keyword evidence="5 6" id="KW-0472">Membrane</keyword>
<name>A0A8J3QSP1_9ACTN</name>
<keyword evidence="8" id="KW-1185">Reference proteome</keyword>
<proteinExistence type="predicted"/>
<evidence type="ECO:0000256" key="4">
    <source>
        <dbReference type="ARBA" id="ARBA00022989"/>
    </source>
</evidence>
<keyword evidence="3 6" id="KW-0812">Transmembrane</keyword>
<dbReference type="PANTHER" id="PTHR39087">
    <property type="entry name" value="UPF0104 MEMBRANE PROTEIN MJ1595"/>
    <property type="match status" value="1"/>
</dbReference>
<dbReference type="GO" id="GO:0005886">
    <property type="term" value="C:plasma membrane"/>
    <property type="evidence" value="ECO:0007669"/>
    <property type="project" value="UniProtKB-SubCell"/>
</dbReference>
<keyword evidence="4 6" id="KW-1133">Transmembrane helix</keyword>
<evidence type="ECO:0000256" key="1">
    <source>
        <dbReference type="ARBA" id="ARBA00004651"/>
    </source>
</evidence>
<comment type="subcellular location">
    <subcellularLocation>
        <location evidence="1">Cell membrane</location>
        <topology evidence="1">Multi-pass membrane protein</topology>
    </subcellularLocation>
</comment>
<dbReference type="Pfam" id="PF03706">
    <property type="entry name" value="LPG_synthase_TM"/>
    <property type="match status" value="1"/>
</dbReference>
<feature type="transmembrane region" description="Helical" evidence="6">
    <location>
        <begin position="70"/>
        <end position="96"/>
    </location>
</feature>
<dbReference type="PANTHER" id="PTHR39087:SF2">
    <property type="entry name" value="UPF0104 MEMBRANE PROTEIN MJ1595"/>
    <property type="match status" value="1"/>
</dbReference>
<dbReference type="EMBL" id="BONZ01000030">
    <property type="protein sequence ID" value="GIH14933.1"/>
    <property type="molecule type" value="Genomic_DNA"/>
</dbReference>
<feature type="transmembrane region" description="Helical" evidence="6">
    <location>
        <begin position="108"/>
        <end position="131"/>
    </location>
</feature>
<keyword evidence="2" id="KW-1003">Cell membrane</keyword>
<feature type="transmembrane region" description="Helical" evidence="6">
    <location>
        <begin position="143"/>
        <end position="165"/>
    </location>
</feature>
<organism evidence="7 8">
    <name type="scientific">Rugosimonospora africana</name>
    <dbReference type="NCBI Taxonomy" id="556532"/>
    <lineage>
        <taxon>Bacteria</taxon>
        <taxon>Bacillati</taxon>
        <taxon>Actinomycetota</taxon>
        <taxon>Actinomycetes</taxon>
        <taxon>Micromonosporales</taxon>
        <taxon>Micromonosporaceae</taxon>
        <taxon>Rugosimonospora</taxon>
    </lineage>
</organism>
<comment type="caution">
    <text evidence="7">The sequence shown here is derived from an EMBL/GenBank/DDBJ whole genome shotgun (WGS) entry which is preliminary data.</text>
</comment>
<accession>A0A8J3QSP1</accession>
<evidence type="ECO:0000256" key="2">
    <source>
        <dbReference type="ARBA" id="ARBA00022475"/>
    </source>
</evidence>
<sequence>MFVVVAVLAAIIGLHGRLPSPRQIGAALADADWRWIAAAAVLQALSIDAFASQERVILAGLGVRVRRWRMVAIATARSSISMTFPAGAALSAGYAVRQYRRAGATAEAATVTMVAAWVASVGGVVALYLIGSAGLVVRSPRLLWTWPLSAIIGFAVLGAIATVLVRRTRRFRVWSASTTRQTRRSSGRLGRLTARVRAMARDALRTGARLRPAHWLAALAFAAVNRLTDLLCLGAATRAAGFPIGITTLAGIYLGVQIVRQIPLTPGGVGVIETVYVTAFVAAGDTAASAAAAVIIYRLLSYWILIPAGGVAAQVLSKAADVPVNPVAHAADSPDDVLI</sequence>
<dbReference type="AlphaFoldDB" id="A0A8J3QSP1"/>
<gene>
    <name evidence="7" type="ORF">Raf01_31050</name>
</gene>
<evidence type="ECO:0000256" key="3">
    <source>
        <dbReference type="ARBA" id="ARBA00022692"/>
    </source>
</evidence>
<dbReference type="Proteomes" id="UP000642748">
    <property type="component" value="Unassembled WGS sequence"/>
</dbReference>
<evidence type="ECO:0000313" key="8">
    <source>
        <dbReference type="Proteomes" id="UP000642748"/>
    </source>
</evidence>
<protein>
    <submittedName>
        <fullName evidence="7">Membrane protein</fullName>
    </submittedName>
</protein>
<evidence type="ECO:0000313" key="7">
    <source>
        <dbReference type="EMBL" id="GIH14933.1"/>
    </source>
</evidence>
<dbReference type="InterPro" id="IPR022791">
    <property type="entry name" value="L-PG_synthase/AglD"/>
</dbReference>
<evidence type="ECO:0000256" key="6">
    <source>
        <dbReference type="SAM" id="Phobius"/>
    </source>
</evidence>
<reference evidence="7" key="1">
    <citation type="submission" date="2021-01" db="EMBL/GenBank/DDBJ databases">
        <title>Whole genome shotgun sequence of Rugosimonospora africana NBRC 104875.</title>
        <authorList>
            <person name="Komaki H."/>
            <person name="Tamura T."/>
        </authorList>
    </citation>
    <scope>NUCLEOTIDE SEQUENCE</scope>
    <source>
        <strain evidence="7">NBRC 104875</strain>
    </source>
</reference>
<evidence type="ECO:0000256" key="5">
    <source>
        <dbReference type="ARBA" id="ARBA00023136"/>
    </source>
</evidence>